<keyword evidence="4" id="KW-1185">Reference proteome</keyword>
<dbReference type="Proteomes" id="UP000261520">
    <property type="component" value="Unplaced"/>
</dbReference>
<organism evidence="3 4">
    <name type="scientific">Periophthalmus magnuspinnatus</name>
    <dbReference type="NCBI Taxonomy" id="409849"/>
    <lineage>
        <taxon>Eukaryota</taxon>
        <taxon>Metazoa</taxon>
        <taxon>Chordata</taxon>
        <taxon>Craniata</taxon>
        <taxon>Vertebrata</taxon>
        <taxon>Euteleostomi</taxon>
        <taxon>Actinopterygii</taxon>
        <taxon>Neopterygii</taxon>
        <taxon>Teleostei</taxon>
        <taxon>Neoteleostei</taxon>
        <taxon>Acanthomorphata</taxon>
        <taxon>Gobiaria</taxon>
        <taxon>Gobiiformes</taxon>
        <taxon>Gobioidei</taxon>
        <taxon>Gobiidae</taxon>
        <taxon>Oxudercinae</taxon>
        <taxon>Periophthalmus</taxon>
    </lineage>
</organism>
<dbReference type="Ensembl" id="ENSPMGT00000022841.1">
    <property type="protein sequence ID" value="ENSPMGP00000021441.1"/>
    <property type="gene ID" value="ENSPMGG00000017353.1"/>
</dbReference>
<reference evidence="3" key="2">
    <citation type="submission" date="2025-09" db="UniProtKB">
        <authorList>
            <consortium name="Ensembl"/>
        </authorList>
    </citation>
    <scope>IDENTIFICATION</scope>
</reference>
<dbReference type="PROSITE" id="PS50912">
    <property type="entry name" value="EAR"/>
    <property type="match status" value="3"/>
</dbReference>
<dbReference type="Pfam" id="PF03736">
    <property type="entry name" value="EPTP"/>
    <property type="match status" value="2"/>
</dbReference>
<sequence>MIFVLMINQMKTSLLLSSSDLLPLDLLVRVLPDPSQIHMVQSRGSRGLRLSAPLSFPATQVFTNCEHFPEEFSLVVTFKLQWLRPKVRAKSLTRDGSEGSGGRLLLGLLTGGTTPDCTGLEEGQLWFNTGLKALYLCDGGRWTSLLHSKQRLDYVDDYQDLYTNSETFDVEVFTIPNEGLFLATANRDSRSGSGIYKWILGSFQKYQNISTHEARAWKYFTISGKHFLVVANSGEVQQERSVLYRWSPVRRRFVQHQTLDTHSALDWEAFHIHNHSFLVVANHRQGTRSSSVLLLLFEYLIFNTFNNPNSVKIKRKVIHCVHINMYLCSARDSNHNIDSVLYRWNPLTKV</sequence>
<protein>
    <submittedName>
        <fullName evidence="3">Uncharacterized protein</fullName>
    </submittedName>
</protein>
<evidence type="ECO:0000256" key="1">
    <source>
        <dbReference type="ARBA" id="ARBA00022729"/>
    </source>
</evidence>
<name>A0A3B4AYQ4_9GOBI</name>
<evidence type="ECO:0000313" key="3">
    <source>
        <dbReference type="Ensembl" id="ENSPMGP00000021441.1"/>
    </source>
</evidence>
<dbReference type="InterPro" id="IPR009039">
    <property type="entry name" value="EAR"/>
</dbReference>
<proteinExistence type="predicted"/>
<dbReference type="GO" id="GO:0007165">
    <property type="term" value="P:signal transduction"/>
    <property type="evidence" value="ECO:0007669"/>
    <property type="project" value="TreeGrafter"/>
</dbReference>
<dbReference type="PANTHER" id="PTHR15261:SF5">
    <property type="entry name" value="THROMBOSPONDIN-TYPE LAMININ G DOMAIN AND EAR REPEAT-CONTAINING PROTEIN"/>
    <property type="match status" value="1"/>
</dbReference>
<evidence type="ECO:0000256" key="2">
    <source>
        <dbReference type="ARBA" id="ARBA00022737"/>
    </source>
</evidence>
<dbReference type="AlphaFoldDB" id="A0A3B4AYQ4"/>
<keyword evidence="2" id="KW-0677">Repeat</keyword>
<keyword evidence="1" id="KW-0732">Signal</keyword>
<dbReference type="InterPro" id="IPR005492">
    <property type="entry name" value="EPTP"/>
</dbReference>
<evidence type="ECO:0000313" key="4">
    <source>
        <dbReference type="Proteomes" id="UP000261520"/>
    </source>
</evidence>
<accession>A0A3B4AYQ4</accession>
<dbReference type="PANTHER" id="PTHR15261">
    <property type="entry name" value="THROMBOSPONDIN-TYPE LAMININ G DOMAIN AND EAR REPEAT-CONTAINING"/>
    <property type="match status" value="1"/>
</dbReference>
<reference evidence="3" key="1">
    <citation type="submission" date="2025-08" db="UniProtKB">
        <authorList>
            <consortium name="Ensembl"/>
        </authorList>
    </citation>
    <scope>IDENTIFICATION</scope>
</reference>